<reference evidence="1 2" key="1">
    <citation type="submission" date="2018-08" db="EMBL/GenBank/DDBJ databases">
        <title>Recombination of ecologically and evolutionarily significant loci maintains genetic cohesion in the Pseudomonas syringae species complex.</title>
        <authorList>
            <person name="Dillon M."/>
            <person name="Thakur S."/>
            <person name="Almeida R.N.D."/>
            <person name="Weir B.S."/>
            <person name="Guttman D.S."/>
        </authorList>
    </citation>
    <scope>NUCLEOTIDE SEQUENCE [LARGE SCALE GENOMIC DNA]</scope>
    <source>
        <strain evidence="1 2">ICMP 6917</strain>
    </source>
</reference>
<dbReference type="AlphaFoldDB" id="A0A3M4VIY0"/>
<accession>A0A3M4VIY0</accession>
<protein>
    <submittedName>
        <fullName evidence="1">Uncharacterized protein</fullName>
    </submittedName>
</protein>
<proteinExistence type="predicted"/>
<comment type="caution">
    <text evidence="1">The sequence shown here is derived from an EMBL/GenBank/DDBJ whole genome shotgun (WGS) entry which is preliminary data.</text>
</comment>
<dbReference type="EMBL" id="RBRY01000154">
    <property type="protein sequence ID" value="RMR51796.1"/>
    <property type="molecule type" value="Genomic_DNA"/>
</dbReference>
<dbReference type="Proteomes" id="UP000278332">
    <property type="component" value="Unassembled WGS sequence"/>
</dbReference>
<gene>
    <name evidence="1" type="ORF">ALP84_03928</name>
</gene>
<sequence length="157" mass="16924">MIMATQYIQNGNFKDDFNYWKGPVGFDPGLERYGLGQSILLPVATNISQSLPDLPGTTLLIEFDALSADAAVEEATFVVSVGGFRADGVIMVSPVTGLATPDWQRFSVNMYFEDDLTSCFLNVSTPRPAVSASSPDIILAMSPVRFGDFSLVESDIG</sequence>
<evidence type="ECO:0000313" key="2">
    <source>
        <dbReference type="Proteomes" id="UP000278332"/>
    </source>
</evidence>
<organism evidence="1 2">
    <name type="scientific">Pseudomonas cichorii</name>
    <dbReference type="NCBI Taxonomy" id="36746"/>
    <lineage>
        <taxon>Bacteria</taxon>
        <taxon>Pseudomonadati</taxon>
        <taxon>Pseudomonadota</taxon>
        <taxon>Gammaproteobacteria</taxon>
        <taxon>Pseudomonadales</taxon>
        <taxon>Pseudomonadaceae</taxon>
        <taxon>Pseudomonas</taxon>
    </lineage>
</organism>
<name>A0A3M4VIY0_PSECI</name>
<evidence type="ECO:0000313" key="1">
    <source>
        <dbReference type="EMBL" id="RMR51796.1"/>
    </source>
</evidence>